<protein>
    <submittedName>
        <fullName evidence="3">Uncharacterized protein</fullName>
    </submittedName>
</protein>
<keyword evidence="2" id="KW-0472">Membrane</keyword>
<feature type="region of interest" description="Disordered" evidence="1">
    <location>
        <begin position="1"/>
        <end position="29"/>
    </location>
</feature>
<organism evidence="3 4">
    <name type="scientific">Apiospora saccharicola</name>
    <dbReference type="NCBI Taxonomy" id="335842"/>
    <lineage>
        <taxon>Eukaryota</taxon>
        <taxon>Fungi</taxon>
        <taxon>Dikarya</taxon>
        <taxon>Ascomycota</taxon>
        <taxon>Pezizomycotina</taxon>
        <taxon>Sordariomycetes</taxon>
        <taxon>Xylariomycetidae</taxon>
        <taxon>Amphisphaeriales</taxon>
        <taxon>Apiosporaceae</taxon>
        <taxon>Apiospora</taxon>
    </lineage>
</organism>
<reference evidence="3 4" key="1">
    <citation type="submission" date="2023-01" db="EMBL/GenBank/DDBJ databases">
        <title>Analysis of 21 Apiospora genomes using comparative genomics revels a genus with tremendous synthesis potential of carbohydrate active enzymes and secondary metabolites.</title>
        <authorList>
            <person name="Sorensen T."/>
        </authorList>
    </citation>
    <scope>NUCLEOTIDE SEQUENCE [LARGE SCALE GENOMIC DNA]</scope>
    <source>
        <strain evidence="3 4">CBS 83171</strain>
    </source>
</reference>
<keyword evidence="2" id="KW-0812">Transmembrane</keyword>
<comment type="caution">
    <text evidence="3">The sequence shown here is derived from an EMBL/GenBank/DDBJ whole genome shotgun (WGS) entry which is preliminary data.</text>
</comment>
<feature type="compositionally biased region" description="Polar residues" evidence="1">
    <location>
        <begin position="16"/>
        <end position="25"/>
    </location>
</feature>
<evidence type="ECO:0000313" key="3">
    <source>
        <dbReference type="EMBL" id="KAK8057062.1"/>
    </source>
</evidence>
<proteinExistence type="predicted"/>
<evidence type="ECO:0000256" key="1">
    <source>
        <dbReference type="SAM" id="MobiDB-lite"/>
    </source>
</evidence>
<evidence type="ECO:0000256" key="2">
    <source>
        <dbReference type="SAM" id="Phobius"/>
    </source>
</evidence>
<gene>
    <name evidence="3" type="ORF">PG996_010999</name>
</gene>
<dbReference type="EMBL" id="JAQQWM010000007">
    <property type="protein sequence ID" value="KAK8057062.1"/>
    <property type="molecule type" value="Genomic_DNA"/>
</dbReference>
<dbReference type="Proteomes" id="UP001446871">
    <property type="component" value="Unassembled WGS sequence"/>
</dbReference>
<sequence length="222" mass="24456">MEGPEECNNPIPPLPTSSSESGSYHTTEEELEQLSTEAGLRQLIRDRLPTGESPPNYVRLWLGGYFTYRGLDPGCADRFFWSGAEFMDLALLELVEAFRAKLTMPADSTTGYGFGSRHMVGVTEAEVEMLAVDVFGFIQSGKPPYWKKVLARISRLASPRATIGQRLDAFLILVAHLGVLLLVARACLSGLLAYLGFDKTVAELLQQAWLRLGISKKTDEGL</sequence>
<accession>A0ABR1UDS8</accession>
<keyword evidence="2" id="KW-1133">Transmembrane helix</keyword>
<evidence type="ECO:0000313" key="4">
    <source>
        <dbReference type="Proteomes" id="UP001446871"/>
    </source>
</evidence>
<feature type="transmembrane region" description="Helical" evidence="2">
    <location>
        <begin position="170"/>
        <end position="195"/>
    </location>
</feature>
<keyword evidence="4" id="KW-1185">Reference proteome</keyword>
<name>A0ABR1UDS8_9PEZI</name>